<evidence type="ECO:0000313" key="2">
    <source>
        <dbReference type="EMBL" id="WTR68731.1"/>
    </source>
</evidence>
<feature type="transmembrane region" description="Helical" evidence="1">
    <location>
        <begin position="215"/>
        <end position="234"/>
    </location>
</feature>
<protein>
    <recommendedName>
        <fullName evidence="4">Integral membrane protein</fullName>
    </recommendedName>
</protein>
<feature type="transmembrane region" description="Helical" evidence="1">
    <location>
        <begin position="21"/>
        <end position="42"/>
    </location>
</feature>
<name>A0ABZ1L2J8_9ACTN</name>
<reference evidence="2 3" key="1">
    <citation type="submission" date="2022-10" db="EMBL/GenBank/DDBJ databases">
        <title>The complete genomes of actinobacterial strains from the NBC collection.</title>
        <authorList>
            <person name="Joergensen T.S."/>
            <person name="Alvarez Arevalo M."/>
            <person name="Sterndorff E.B."/>
            <person name="Faurdal D."/>
            <person name="Vuksanovic O."/>
            <person name="Mourched A.-S."/>
            <person name="Charusanti P."/>
            <person name="Shaw S."/>
            <person name="Blin K."/>
            <person name="Weber T."/>
        </authorList>
    </citation>
    <scope>NUCLEOTIDE SEQUENCE [LARGE SCALE GENOMIC DNA]</scope>
    <source>
        <strain evidence="2 3">NBC_00123</strain>
    </source>
</reference>
<sequence>MTPGPRHGKPYSAGRRRAQDLLVGLAGLIALLVGGALLVVTLPQALAEEGDFLSASACQEAPSEDCLHSAWFTVETVHVQRGKQAGGWVHVSGPEEGAGRVRFSGLGEFLENVRPGDHVAGTIWRGEIVVLSNGSAGQRAVSHPVGDSLFTAGTGILLALGGAFVTYVSWFWLHTPVSSARPRRKDLTADASATAVLGMYTFVLMMVLYDRDGSLGVFLALWTPAAVATCAFLGRRYLRHGARR</sequence>
<proteinExistence type="predicted"/>
<evidence type="ECO:0000256" key="1">
    <source>
        <dbReference type="SAM" id="Phobius"/>
    </source>
</evidence>
<keyword evidence="1" id="KW-0472">Membrane</keyword>
<dbReference type="Proteomes" id="UP001622594">
    <property type="component" value="Chromosome"/>
</dbReference>
<feature type="transmembrane region" description="Helical" evidence="1">
    <location>
        <begin position="149"/>
        <end position="175"/>
    </location>
</feature>
<dbReference type="EMBL" id="CP108188">
    <property type="protein sequence ID" value="WTR68731.1"/>
    <property type="molecule type" value="Genomic_DNA"/>
</dbReference>
<keyword evidence="3" id="KW-1185">Reference proteome</keyword>
<keyword evidence="1" id="KW-1133">Transmembrane helix</keyword>
<keyword evidence="1" id="KW-0812">Transmembrane</keyword>
<evidence type="ECO:0008006" key="4">
    <source>
        <dbReference type="Google" id="ProtNLM"/>
    </source>
</evidence>
<feature type="transmembrane region" description="Helical" evidence="1">
    <location>
        <begin position="187"/>
        <end position="209"/>
    </location>
</feature>
<evidence type="ECO:0000313" key="3">
    <source>
        <dbReference type="Proteomes" id="UP001622594"/>
    </source>
</evidence>
<organism evidence="2 3">
    <name type="scientific">Streptomyces zaomyceticus</name>
    <dbReference type="NCBI Taxonomy" id="68286"/>
    <lineage>
        <taxon>Bacteria</taxon>
        <taxon>Bacillati</taxon>
        <taxon>Actinomycetota</taxon>
        <taxon>Actinomycetes</taxon>
        <taxon>Kitasatosporales</taxon>
        <taxon>Streptomycetaceae</taxon>
        <taxon>Streptomyces</taxon>
    </lineage>
</organism>
<gene>
    <name evidence="2" type="ORF">OG814_05310</name>
</gene>
<accession>A0ABZ1L2J8</accession>
<dbReference type="RefSeq" id="WP_406082420.1">
    <property type="nucleotide sequence ID" value="NZ_CP108188.1"/>
</dbReference>